<evidence type="ECO:0000313" key="3">
    <source>
        <dbReference type="Proteomes" id="UP000525078"/>
    </source>
</evidence>
<organism evidence="1 3">
    <name type="scientific">Cannabis sativa</name>
    <name type="common">Hemp</name>
    <name type="synonym">Marijuana</name>
    <dbReference type="NCBI Taxonomy" id="3483"/>
    <lineage>
        <taxon>Eukaryota</taxon>
        <taxon>Viridiplantae</taxon>
        <taxon>Streptophyta</taxon>
        <taxon>Embryophyta</taxon>
        <taxon>Tracheophyta</taxon>
        <taxon>Spermatophyta</taxon>
        <taxon>Magnoliopsida</taxon>
        <taxon>eudicotyledons</taxon>
        <taxon>Gunneridae</taxon>
        <taxon>Pentapetalae</taxon>
        <taxon>rosids</taxon>
        <taxon>fabids</taxon>
        <taxon>Rosales</taxon>
        <taxon>Cannabaceae</taxon>
        <taxon>Cannabis</taxon>
    </lineage>
</organism>
<evidence type="ECO:0000313" key="4">
    <source>
        <dbReference type="Proteomes" id="UP000583929"/>
    </source>
</evidence>
<dbReference type="Proteomes" id="UP000583929">
    <property type="component" value="Unassembled WGS sequence"/>
</dbReference>
<protein>
    <submittedName>
        <fullName evidence="1">Uncharacterized protein</fullName>
    </submittedName>
</protein>
<comment type="caution">
    <text evidence="1">The sequence shown here is derived from an EMBL/GenBank/DDBJ whole genome shotgun (WGS) entry which is preliminary data.</text>
</comment>
<gene>
    <name evidence="1" type="ORF">F8388_013833</name>
    <name evidence="2" type="ORF">G4B88_014773</name>
</gene>
<dbReference type="Proteomes" id="UP000525078">
    <property type="component" value="Unassembled WGS sequence"/>
</dbReference>
<sequence length="71" mass="8428">MQFTTFPKQHRIFALPKLRVQRPQAEKISNWFLACARIKLLMMMLHINGNHKQVKAYIGRTLLPFEVNFES</sequence>
<keyword evidence="4" id="KW-1185">Reference proteome</keyword>
<accession>A0A7J6E9C1</accession>
<evidence type="ECO:0000313" key="1">
    <source>
        <dbReference type="EMBL" id="KAF4354884.1"/>
    </source>
</evidence>
<dbReference type="EMBL" id="JAATIQ010000002">
    <property type="protein sequence ID" value="KAF4404317.1"/>
    <property type="molecule type" value="Genomic_DNA"/>
</dbReference>
<evidence type="ECO:0000313" key="2">
    <source>
        <dbReference type="EMBL" id="KAF4404317.1"/>
    </source>
</evidence>
<proteinExistence type="predicted"/>
<name>A0A7J6E9C1_CANSA</name>
<reference evidence="3 4" key="1">
    <citation type="journal article" date="2020" name="bioRxiv">
        <title>Sequence and annotation of 42 cannabis genomes reveals extensive copy number variation in cannabinoid synthesis and pathogen resistance genes.</title>
        <authorList>
            <person name="Mckernan K.J."/>
            <person name="Helbert Y."/>
            <person name="Kane L.T."/>
            <person name="Ebling H."/>
            <person name="Zhang L."/>
            <person name="Liu B."/>
            <person name="Eaton Z."/>
            <person name="Mclaughlin S."/>
            <person name="Kingan S."/>
            <person name="Baybayan P."/>
            <person name="Concepcion G."/>
            <person name="Jordan M."/>
            <person name="Riva A."/>
            <person name="Barbazuk W."/>
            <person name="Harkins T."/>
        </authorList>
    </citation>
    <scope>NUCLEOTIDE SEQUENCE [LARGE SCALE GENOMIC DNA]</scope>
    <source>
        <strain evidence="3 4">cv. Jamaican Lion 4</strain>
        <strain evidence="2">Father</strain>
        <strain evidence="1">Mother</strain>
        <tissue evidence="1">Leaf</tissue>
    </source>
</reference>
<dbReference type="AlphaFoldDB" id="A0A7J6E9C1"/>
<dbReference type="EMBL" id="JAATIP010000274">
    <property type="protein sequence ID" value="KAF4354884.1"/>
    <property type="molecule type" value="Genomic_DNA"/>
</dbReference>